<gene>
    <name evidence="9" type="ORF">IFM46972_03904</name>
</gene>
<dbReference type="Gene3D" id="1.20.120.310">
    <property type="entry name" value="ERV/ALR sulfhydryl oxidase domain"/>
    <property type="match status" value="1"/>
</dbReference>
<evidence type="ECO:0000259" key="8">
    <source>
        <dbReference type="PROSITE" id="PS51324"/>
    </source>
</evidence>
<dbReference type="GO" id="GO:0016971">
    <property type="term" value="F:flavin-dependent sulfhydryl oxidase activity"/>
    <property type="evidence" value="ECO:0007669"/>
    <property type="project" value="InterPro"/>
</dbReference>
<keyword evidence="4 6" id="KW-0560">Oxidoreductase</keyword>
<evidence type="ECO:0000256" key="6">
    <source>
        <dbReference type="RuleBase" id="RU371123"/>
    </source>
</evidence>
<dbReference type="InterPro" id="IPR036774">
    <property type="entry name" value="ERV/ALR_sulphydryl_oxid_sf"/>
</dbReference>
<evidence type="ECO:0000256" key="2">
    <source>
        <dbReference type="ARBA" id="ARBA00022630"/>
    </source>
</evidence>
<evidence type="ECO:0000313" key="10">
    <source>
        <dbReference type="Proteomes" id="UP000465221"/>
    </source>
</evidence>
<dbReference type="Proteomes" id="UP000465221">
    <property type="component" value="Unassembled WGS sequence"/>
</dbReference>
<dbReference type="PANTHER" id="PTHR12645">
    <property type="entry name" value="ALR/ERV"/>
    <property type="match status" value="1"/>
</dbReference>
<organism evidence="9 10">
    <name type="scientific">Aspergillus udagawae</name>
    <dbReference type="NCBI Taxonomy" id="91492"/>
    <lineage>
        <taxon>Eukaryota</taxon>
        <taxon>Fungi</taxon>
        <taxon>Dikarya</taxon>
        <taxon>Ascomycota</taxon>
        <taxon>Pezizomycotina</taxon>
        <taxon>Eurotiomycetes</taxon>
        <taxon>Eurotiomycetidae</taxon>
        <taxon>Eurotiales</taxon>
        <taxon>Aspergillaceae</taxon>
        <taxon>Aspergillus</taxon>
        <taxon>Aspergillus subgen. Fumigati</taxon>
    </lineage>
</organism>
<feature type="compositionally biased region" description="Basic and acidic residues" evidence="7">
    <location>
        <begin position="189"/>
        <end position="206"/>
    </location>
</feature>
<name>A0A8H3NK47_9EURO</name>
<dbReference type="PROSITE" id="PS51324">
    <property type="entry name" value="ERV_ALR"/>
    <property type="match status" value="1"/>
</dbReference>
<evidence type="ECO:0000256" key="4">
    <source>
        <dbReference type="ARBA" id="ARBA00023002"/>
    </source>
</evidence>
<dbReference type="EC" id="1.8.3.2" evidence="6"/>
<feature type="domain" description="ERV/ALR sulfhydryl oxidase" evidence="8">
    <location>
        <begin position="70"/>
        <end position="163"/>
    </location>
</feature>
<comment type="caution">
    <text evidence="9">The sequence shown here is derived from an EMBL/GenBank/DDBJ whole genome shotgun (WGS) entry which is preliminary data.</text>
</comment>
<keyword evidence="5" id="KW-1015">Disulfide bond</keyword>
<dbReference type="GO" id="GO:0005739">
    <property type="term" value="C:mitochondrion"/>
    <property type="evidence" value="ECO:0007669"/>
    <property type="project" value="TreeGrafter"/>
</dbReference>
<comment type="catalytic activity">
    <reaction evidence="6">
        <text>2 R'C(R)SH + O2 = R'C(R)S-S(R)CR' + H2O2</text>
        <dbReference type="Rhea" id="RHEA:17357"/>
        <dbReference type="ChEBI" id="CHEBI:15379"/>
        <dbReference type="ChEBI" id="CHEBI:16240"/>
        <dbReference type="ChEBI" id="CHEBI:16520"/>
        <dbReference type="ChEBI" id="CHEBI:17412"/>
        <dbReference type="EC" id="1.8.3.2"/>
    </reaction>
</comment>
<evidence type="ECO:0000313" key="9">
    <source>
        <dbReference type="EMBL" id="GFF33473.1"/>
    </source>
</evidence>
<evidence type="ECO:0000256" key="7">
    <source>
        <dbReference type="SAM" id="MobiDB-lite"/>
    </source>
</evidence>
<dbReference type="InterPro" id="IPR017905">
    <property type="entry name" value="ERV/ALR_sulphydryl_oxidase"/>
</dbReference>
<proteinExistence type="predicted"/>
<accession>A0A8H3NK47</accession>
<evidence type="ECO:0000256" key="3">
    <source>
        <dbReference type="ARBA" id="ARBA00022827"/>
    </source>
</evidence>
<keyword evidence="2 6" id="KW-0285">Flavoprotein</keyword>
<dbReference type="EMBL" id="BLKC01000021">
    <property type="protein sequence ID" value="GFF33473.1"/>
    <property type="molecule type" value="Genomic_DNA"/>
</dbReference>
<evidence type="ECO:0000256" key="5">
    <source>
        <dbReference type="ARBA" id="ARBA00023157"/>
    </source>
</evidence>
<comment type="cofactor">
    <cofactor evidence="1 6">
        <name>FAD</name>
        <dbReference type="ChEBI" id="CHEBI:57692"/>
    </cofactor>
</comment>
<evidence type="ECO:0000256" key="1">
    <source>
        <dbReference type="ARBA" id="ARBA00001974"/>
    </source>
</evidence>
<feature type="region of interest" description="Disordered" evidence="7">
    <location>
        <begin position="176"/>
        <end position="206"/>
    </location>
</feature>
<dbReference type="Pfam" id="PF04777">
    <property type="entry name" value="Evr1_Alr"/>
    <property type="match status" value="1"/>
</dbReference>
<dbReference type="InterPro" id="IPR039799">
    <property type="entry name" value="ALR/ERV"/>
</dbReference>
<protein>
    <recommendedName>
        <fullName evidence="6">Sulfhydryl oxidase</fullName>
        <ecNumber evidence="6">1.8.3.2</ecNumber>
    </recommendedName>
</protein>
<reference evidence="9 10" key="1">
    <citation type="submission" date="2020-01" db="EMBL/GenBank/DDBJ databases">
        <title>Draft genome sequence of Aspergillus udagawae IFM 46972.</title>
        <authorList>
            <person name="Takahashi H."/>
            <person name="Yaguchi T."/>
        </authorList>
    </citation>
    <scope>NUCLEOTIDE SEQUENCE [LARGE SCALE GENOMIC DNA]</scope>
    <source>
        <strain evidence="9 10">IFM 46972</strain>
    </source>
</reference>
<dbReference type="PANTHER" id="PTHR12645:SF1">
    <property type="entry name" value="FAD-LINKED SULFHYDRYL OXIDASE ERV2"/>
    <property type="match status" value="1"/>
</dbReference>
<dbReference type="GO" id="GO:0050660">
    <property type="term" value="F:flavin adenine dinucleotide binding"/>
    <property type="evidence" value="ECO:0007669"/>
    <property type="project" value="TreeGrafter"/>
</dbReference>
<sequence>MANRQTTRRILITSAIAVFVLFVLFVRPQGPPSPALRAPGHIDKSAPAVTDKDDLLKGEVIMPRLGNETAKLGNIRAELGRATWKYFHTMLARYPEEPTEEQQETLRSFILLFARLYPCHLKKYPPQVSSRNAAAGWGCFIHNEVNAMLGKPEFDCNNIGDFYDCGCAEDEKAAGHKDKSQAESQGLHQKNDHEGDATTPVEIHKEPSVVPQYFTYQLLTDHHRTTRG</sequence>
<dbReference type="AlphaFoldDB" id="A0A8H3NK47"/>
<keyword evidence="3 6" id="KW-0274">FAD</keyword>
<dbReference type="SUPFAM" id="SSF69000">
    <property type="entry name" value="FAD-dependent thiol oxidase"/>
    <property type="match status" value="1"/>
</dbReference>